<dbReference type="Proteomes" id="UP001497480">
    <property type="component" value="Unassembled WGS sequence"/>
</dbReference>
<evidence type="ECO:0000313" key="8">
    <source>
        <dbReference type="EMBL" id="CAL0299718.1"/>
    </source>
</evidence>
<dbReference type="GO" id="GO:0015211">
    <property type="term" value="F:purine nucleoside transmembrane transporter activity"/>
    <property type="evidence" value="ECO:0007669"/>
    <property type="project" value="InterPro"/>
</dbReference>
<comment type="subcellular location">
    <subcellularLocation>
        <location evidence="1">Membrane</location>
    </subcellularLocation>
</comment>
<evidence type="ECO:0000256" key="4">
    <source>
        <dbReference type="ARBA" id="ARBA00022692"/>
    </source>
</evidence>
<evidence type="ECO:0000256" key="6">
    <source>
        <dbReference type="ARBA" id="ARBA00023136"/>
    </source>
</evidence>
<dbReference type="InterPro" id="IPR030182">
    <property type="entry name" value="PUP_plant"/>
</dbReference>
<feature type="transmembrane region" description="Helical" evidence="7">
    <location>
        <begin position="16"/>
        <end position="40"/>
    </location>
</feature>
<comment type="caution">
    <text evidence="8">The sequence shown here is derived from an EMBL/GenBank/DDBJ whole genome shotgun (WGS) entry which is preliminary data.</text>
</comment>
<evidence type="ECO:0000256" key="1">
    <source>
        <dbReference type="ARBA" id="ARBA00004370"/>
    </source>
</evidence>
<keyword evidence="9" id="KW-1185">Reference proteome</keyword>
<keyword evidence="6 7" id="KW-0472">Membrane</keyword>
<comment type="similarity">
    <text evidence="2">Belongs to the purine permeases (TC 2.A.7.14) family.</text>
</comment>
<keyword evidence="5 7" id="KW-1133">Transmembrane helix</keyword>
<organism evidence="8 9">
    <name type="scientific">Lupinus luteus</name>
    <name type="common">European yellow lupine</name>
    <dbReference type="NCBI Taxonomy" id="3873"/>
    <lineage>
        <taxon>Eukaryota</taxon>
        <taxon>Viridiplantae</taxon>
        <taxon>Streptophyta</taxon>
        <taxon>Embryophyta</taxon>
        <taxon>Tracheophyta</taxon>
        <taxon>Spermatophyta</taxon>
        <taxon>Magnoliopsida</taxon>
        <taxon>eudicotyledons</taxon>
        <taxon>Gunneridae</taxon>
        <taxon>Pentapetalae</taxon>
        <taxon>rosids</taxon>
        <taxon>fabids</taxon>
        <taxon>Fabales</taxon>
        <taxon>Fabaceae</taxon>
        <taxon>Papilionoideae</taxon>
        <taxon>50 kb inversion clade</taxon>
        <taxon>genistoids sensu lato</taxon>
        <taxon>core genistoids</taxon>
        <taxon>Genisteae</taxon>
        <taxon>Lupinus</taxon>
    </lineage>
</organism>
<evidence type="ECO:0000256" key="3">
    <source>
        <dbReference type="ARBA" id="ARBA00022448"/>
    </source>
</evidence>
<protein>
    <submittedName>
        <fullName evidence="8">Uncharacterized protein</fullName>
    </submittedName>
</protein>
<evidence type="ECO:0000256" key="7">
    <source>
        <dbReference type="SAM" id="Phobius"/>
    </source>
</evidence>
<dbReference type="PANTHER" id="PTHR31376:SF1">
    <property type="entry name" value="PURINE PERMEASE 2"/>
    <property type="match status" value="1"/>
</dbReference>
<sequence>MAEGSEARKEITMKRVVLMINCILLATGATGGPLVIRLYFIHGGSRVWMIINNDLKVISTEAKHFGLGEATYYVISVVSAMIDGDLQGGY</sequence>
<evidence type="ECO:0000256" key="5">
    <source>
        <dbReference type="ARBA" id="ARBA00022989"/>
    </source>
</evidence>
<dbReference type="AlphaFoldDB" id="A0AAV1VRZ3"/>
<keyword evidence="4 7" id="KW-0812">Transmembrane</keyword>
<dbReference type="GO" id="GO:0016020">
    <property type="term" value="C:membrane"/>
    <property type="evidence" value="ECO:0007669"/>
    <property type="project" value="UniProtKB-SubCell"/>
</dbReference>
<dbReference type="EMBL" id="CAXHTB010000001">
    <property type="protein sequence ID" value="CAL0299718.1"/>
    <property type="molecule type" value="Genomic_DNA"/>
</dbReference>
<name>A0AAV1VRZ3_LUPLU</name>
<evidence type="ECO:0000256" key="2">
    <source>
        <dbReference type="ARBA" id="ARBA00006213"/>
    </source>
</evidence>
<accession>A0AAV1VRZ3</accession>
<keyword evidence="3" id="KW-0813">Transport</keyword>
<reference evidence="8 9" key="1">
    <citation type="submission" date="2024-03" db="EMBL/GenBank/DDBJ databases">
        <authorList>
            <person name="Martinez-Hernandez J."/>
        </authorList>
    </citation>
    <scope>NUCLEOTIDE SEQUENCE [LARGE SCALE GENOMIC DNA]</scope>
</reference>
<dbReference type="PANTHER" id="PTHR31376">
    <property type="entry name" value="OS09G0467300 PROTEIN-RELATED"/>
    <property type="match status" value="1"/>
</dbReference>
<gene>
    <name evidence="8" type="ORF">LLUT_LOCUS778</name>
</gene>
<dbReference type="GO" id="GO:0005345">
    <property type="term" value="F:purine nucleobase transmembrane transporter activity"/>
    <property type="evidence" value="ECO:0007669"/>
    <property type="project" value="UniProtKB-ARBA"/>
</dbReference>
<evidence type="ECO:0000313" key="9">
    <source>
        <dbReference type="Proteomes" id="UP001497480"/>
    </source>
</evidence>
<proteinExistence type="inferred from homology"/>